<dbReference type="AlphaFoldDB" id="A0AAV4K9G1"/>
<reference evidence="3" key="4">
    <citation type="submission" date="2023-08" db="EMBL/GenBank/DDBJ databases">
        <authorList>
            <person name="Sun Q."/>
            <person name="Zhou Y."/>
        </authorList>
    </citation>
    <scope>NUCLEOTIDE SEQUENCE</scope>
    <source>
        <strain evidence="4">CGMCC 1.8884</strain>
        <strain evidence="3">CGMCC 1.8885</strain>
    </source>
</reference>
<evidence type="ECO:0000313" key="3">
    <source>
        <dbReference type="EMBL" id="GGI83997.1"/>
    </source>
</evidence>
<evidence type="ECO:0000313" key="5">
    <source>
        <dbReference type="Proteomes" id="UP000630135"/>
    </source>
</evidence>
<gene>
    <name evidence="4" type="ORF">GCM10008021_13840</name>
    <name evidence="3" type="ORF">GCM10010914_17960</name>
</gene>
<dbReference type="Proteomes" id="UP000652720">
    <property type="component" value="Unassembled WGS sequence"/>
</dbReference>
<comment type="caution">
    <text evidence="3">The sequence shown here is derived from an EMBL/GenBank/DDBJ whole genome shotgun (WGS) entry which is preliminary data.</text>
</comment>
<name>A0AAV4K9G1_9DEIO</name>
<keyword evidence="1" id="KW-0378">Hydrolase</keyword>
<organism evidence="3 6">
    <name type="scientific">Deinococcus wulumuqiensis</name>
    <dbReference type="NCBI Taxonomy" id="980427"/>
    <lineage>
        <taxon>Bacteria</taxon>
        <taxon>Thermotogati</taxon>
        <taxon>Deinococcota</taxon>
        <taxon>Deinococci</taxon>
        <taxon>Deinococcales</taxon>
        <taxon>Deinococcaceae</taxon>
        <taxon>Deinococcus</taxon>
    </lineage>
</organism>
<keyword evidence="5" id="KW-1185">Reference proteome</keyword>
<protein>
    <submittedName>
        <fullName evidence="3">DNA mismatch repair protein MutT</fullName>
    </submittedName>
</protein>
<dbReference type="PROSITE" id="PS51462">
    <property type="entry name" value="NUDIX"/>
    <property type="match status" value="1"/>
</dbReference>
<dbReference type="GO" id="GO:0016787">
    <property type="term" value="F:hydrolase activity"/>
    <property type="evidence" value="ECO:0007669"/>
    <property type="project" value="UniProtKB-KW"/>
</dbReference>
<evidence type="ECO:0000256" key="1">
    <source>
        <dbReference type="ARBA" id="ARBA00022801"/>
    </source>
</evidence>
<dbReference type="SUPFAM" id="SSF55811">
    <property type="entry name" value="Nudix"/>
    <property type="match status" value="1"/>
</dbReference>
<dbReference type="GeneID" id="59166190"/>
<evidence type="ECO:0000313" key="6">
    <source>
        <dbReference type="Proteomes" id="UP000652720"/>
    </source>
</evidence>
<reference evidence="4" key="1">
    <citation type="journal article" date="2014" name="Int. J. Syst. Evol. Microbiol.">
        <title>Complete genome of a new Firmicutes species belonging to the dominant human colonic microbiota ('Ruminococcus bicirculans') reveals two chromosomes and a selective capacity to utilize plant glucans.</title>
        <authorList>
            <consortium name="NISC Comparative Sequencing Program"/>
            <person name="Wegmann U."/>
            <person name="Louis P."/>
            <person name="Goesmann A."/>
            <person name="Henrissat B."/>
            <person name="Duncan S.H."/>
            <person name="Flint H.J."/>
        </authorList>
    </citation>
    <scope>NUCLEOTIDE SEQUENCE</scope>
    <source>
        <strain evidence="4">CGMCC 1.8884</strain>
    </source>
</reference>
<dbReference type="PROSITE" id="PS00893">
    <property type="entry name" value="NUDIX_BOX"/>
    <property type="match status" value="1"/>
</dbReference>
<reference evidence="3" key="2">
    <citation type="journal article" date="2014" name="Int. J. Syst. Evol. Microbiol.">
        <title>Complete genome sequence of Corynebacterium casei LMG S-19264T (=DSM 44701T), isolated from a smear-ripened cheese.</title>
        <authorList>
            <consortium name="US DOE Joint Genome Institute (JGI-PGF)"/>
            <person name="Walter F."/>
            <person name="Albersmeier A."/>
            <person name="Kalinowski J."/>
            <person name="Ruckert C."/>
        </authorList>
    </citation>
    <scope>NUCLEOTIDE SEQUENCE</scope>
    <source>
        <strain evidence="3">CGMCC 1.8885</strain>
    </source>
</reference>
<dbReference type="CDD" id="cd02883">
    <property type="entry name" value="NUDIX_Hydrolase"/>
    <property type="match status" value="1"/>
</dbReference>
<reference evidence="5" key="3">
    <citation type="journal article" date="2019" name="Int. J. Syst. Evol. Microbiol.">
        <title>The Global Catalogue of Microorganisms (GCM) 10K type strain sequencing project: providing services to taxonomists for standard genome sequencing and annotation.</title>
        <authorList>
            <consortium name="The Broad Institute Genomics Platform"/>
            <consortium name="The Broad Institute Genome Sequencing Center for Infectious Disease"/>
            <person name="Wu L."/>
            <person name="Ma J."/>
        </authorList>
    </citation>
    <scope>NUCLEOTIDE SEQUENCE [LARGE SCALE GENOMIC DNA]</scope>
    <source>
        <strain evidence="5">CGMCC 1.8884</strain>
    </source>
</reference>
<accession>A0AAV4K9G1</accession>
<feature type="domain" description="Nudix hydrolase" evidence="2">
    <location>
        <begin position="5"/>
        <end position="155"/>
    </location>
</feature>
<dbReference type="InterPro" id="IPR000086">
    <property type="entry name" value="NUDIX_hydrolase_dom"/>
</dbReference>
<dbReference type="RefSeq" id="WP_017870714.1">
    <property type="nucleotide sequence ID" value="NZ_BMLZ01000014.1"/>
</dbReference>
<evidence type="ECO:0000259" key="2">
    <source>
        <dbReference type="PROSITE" id="PS51462"/>
    </source>
</evidence>
<dbReference type="InterPro" id="IPR020084">
    <property type="entry name" value="NUDIX_hydrolase_CS"/>
</dbReference>
<sequence length="165" mass="18432">MTETFAIPCVGALIPRVVDSRPCLLLQERRKPNIGVEDGLLELPAGKLREYENVFDALRREVQEETGLTVTRIRGEGEGFVRGVLGYDIRTVTPYCVTQNLSGGYSILLSSFICEAAGEPCAQEGETAAPRWIPLQAVRQKLEHRPEAFYPLHLGALHKYLEEHL</sequence>
<dbReference type="Gene3D" id="3.90.79.10">
    <property type="entry name" value="Nucleoside Triphosphate Pyrophosphohydrolase"/>
    <property type="match status" value="1"/>
</dbReference>
<evidence type="ECO:0000313" key="4">
    <source>
        <dbReference type="EMBL" id="GGP29733.1"/>
    </source>
</evidence>
<dbReference type="EMBL" id="BMMA01000015">
    <property type="protein sequence ID" value="GGI83997.1"/>
    <property type="molecule type" value="Genomic_DNA"/>
</dbReference>
<dbReference type="EMBL" id="BMLZ01000014">
    <property type="protein sequence ID" value="GGP29733.1"/>
    <property type="molecule type" value="Genomic_DNA"/>
</dbReference>
<proteinExistence type="predicted"/>
<dbReference type="InterPro" id="IPR015797">
    <property type="entry name" value="NUDIX_hydrolase-like_dom_sf"/>
</dbReference>
<dbReference type="Proteomes" id="UP000630135">
    <property type="component" value="Unassembled WGS sequence"/>
</dbReference>
<dbReference type="Pfam" id="PF00293">
    <property type="entry name" value="NUDIX"/>
    <property type="match status" value="1"/>
</dbReference>